<dbReference type="NCBIfam" id="TIGR01525">
    <property type="entry name" value="ATPase-IB_hvy"/>
    <property type="match status" value="1"/>
</dbReference>
<evidence type="ECO:0000256" key="7">
    <source>
        <dbReference type="ARBA" id="ARBA00022723"/>
    </source>
</evidence>
<dbReference type="Gene3D" id="3.40.50.1000">
    <property type="entry name" value="HAD superfamily/HAD-like"/>
    <property type="match status" value="1"/>
</dbReference>
<dbReference type="GO" id="GO:0005886">
    <property type="term" value="C:plasma membrane"/>
    <property type="evidence" value="ECO:0007669"/>
    <property type="project" value="UniProtKB-SubCell"/>
</dbReference>
<keyword evidence="9" id="KW-0067">ATP-binding</keyword>
<comment type="similarity">
    <text evidence="2">Belongs to the cation transport ATPase (P-type) (TC 3.A.3) family. Type IB subfamily.</text>
</comment>
<evidence type="ECO:0000256" key="4">
    <source>
        <dbReference type="ARBA" id="ARBA00022475"/>
    </source>
</evidence>
<dbReference type="InterPro" id="IPR018303">
    <property type="entry name" value="ATPase_P-typ_P_site"/>
</dbReference>
<dbReference type="GO" id="GO:0005507">
    <property type="term" value="F:copper ion binding"/>
    <property type="evidence" value="ECO:0007669"/>
    <property type="project" value="TreeGrafter"/>
</dbReference>
<dbReference type="InterPro" id="IPR008250">
    <property type="entry name" value="ATPase_P-typ_transduc_dom_A_sf"/>
</dbReference>
<dbReference type="CDD" id="cd00371">
    <property type="entry name" value="HMA"/>
    <property type="match status" value="1"/>
</dbReference>
<evidence type="ECO:0000256" key="11">
    <source>
        <dbReference type="ARBA" id="ARBA00022967"/>
    </source>
</evidence>
<dbReference type="PANTHER" id="PTHR43520:SF5">
    <property type="entry name" value="CATION-TRANSPORTING P-TYPE ATPASE-RELATED"/>
    <property type="match status" value="1"/>
</dbReference>
<dbReference type="SUPFAM" id="SSF81653">
    <property type="entry name" value="Calcium ATPase, transduction domain A"/>
    <property type="match status" value="1"/>
</dbReference>
<feature type="domain" description="HMA" evidence="16">
    <location>
        <begin position="16"/>
        <end position="86"/>
    </location>
</feature>
<dbReference type="EMBL" id="UOED01000030">
    <property type="protein sequence ID" value="VAV87884.1"/>
    <property type="molecule type" value="Genomic_DNA"/>
</dbReference>
<dbReference type="InterPro" id="IPR036412">
    <property type="entry name" value="HAD-like_sf"/>
</dbReference>
<keyword evidence="13" id="KW-0406">Ion transport</keyword>
<reference evidence="17" key="1">
    <citation type="submission" date="2018-06" db="EMBL/GenBank/DDBJ databases">
        <authorList>
            <person name="Zhirakovskaya E."/>
        </authorList>
    </citation>
    <scope>NUCLEOTIDE SEQUENCE</scope>
</reference>
<dbReference type="GO" id="GO:0055070">
    <property type="term" value="P:copper ion homeostasis"/>
    <property type="evidence" value="ECO:0007669"/>
    <property type="project" value="TreeGrafter"/>
</dbReference>
<feature type="transmembrane region" description="Helical" evidence="15">
    <location>
        <begin position="355"/>
        <end position="374"/>
    </location>
</feature>
<gene>
    <name evidence="17" type="ORF">MNBD_ALPHA02-1146</name>
</gene>
<dbReference type="SUPFAM" id="SSF81665">
    <property type="entry name" value="Calcium ATPase, transmembrane domain M"/>
    <property type="match status" value="1"/>
</dbReference>
<dbReference type="NCBIfam" id="TIGR01511">
    <property type="entry name" value="ATPase-IB1_Cu"/>
    <property type="match status" value="1"/>
</dbReference>
<evidence type="ECO:0000256" key="12">
    <source>
        <dbReference type="ARBA" id="ARBA00022989"/>
    </source>
</evidence>
<keyword evidence="17" id="KW-0378">Hydrolase</keyword>
<feature type="transmembrane region" description="Helical" evidence="15">
    <location>
        <begin position="199"/>
        <end position="217"/>
    </location>
</feature>
<feature type="transmembrane region" description="Helical" evidence="15">
    <location>
        <begin position="138"/>
        <end position="159"/>
    </location>
</feature>
<keyword evidence="10" id="KW-0460">Magnesium</keyword>
<comment type="subcellular location">
    <subcellularLocation>
        <location evidence="1">Cell membrane</location>
        <topology evidence="1">Multi-pass membrane protein</topology>
    </subcellularLocation>
</comment>
<evidence type="ECO:0000256" key="8">
    <source>
        <dbReference type="ARBA" id="ARBA00022741"/>
    </source>
</evidence>
<dbReference type="GO" id="GO:0043682">
    <property type="term" value="F:P-type divalent copper transporter activity"/>
    <property type="evidence" value="ECO:0007669"/>
    <property type="project" value="TreeGrafter"/>
</dbReference>
<dbReference type="InterPro" id="IPR023299">
    <property type="entry name" value="ATPase_P-typ_cyto_dom_N"/>
</dbReference>
<feature type="transmembrane region" description="Helical" evidence="15">
    <location>
        <begin position="677"/>
        <end position="698"/>
    </location>
</feature>
<evidence type="ECO:0000256" key="6">
    <source>
        <dbReference type="ARBA" id="ARBA00022692"/>
    </source>
</evidence>
<evidence type="ECO:0000256" key="5">
    <source>
        <dbReference type="ARBA" id="ARBA00022553"/>
    </source>
</evidence>
<dbReference type="FunFam" id="2.70.150.10:FF:000002">
    <property type="entry name" value="Copper-transporting ATPase 1, putative"/>
    <property type="match status" value="1"/>
</dbReference>
<proteinExistence type="inferred from homology"/>
<keyword evidence="8" id="KW-0547">Nucleotide-binding</keyword>
<sequence length="760" mass="82328">MTAIKSQQILGSKDAPLEHFLVEGLHCPSCIREIEGALQEIPTIKNARLNLTTGRLAVEWAAKDINRDAANDQVIDTIKSLGFKGYMFKDSPTTAAGDKEGRWLLICMAIAGFALMNIMLLSISDWAGSDMGDQTRVFFHWLSALIALPTAAVAGRPFYKSAWGALKARRLNMDVPISLAVILALGMSILQTISHAQDTYYDAAIMLLFFLLIGRFLDRKMRNHARATAHNLMSYRPNKATIVTDSGETESCIIEMLKTDMIVRVAPGERIPVDGVIIRGISEVDTSLVTGETLPVKAQVEDKVFTGTMNISGAIDIRVTALSGKTLLDEIIGLMETAEQGRAKYVRLADKAAQIYAPAVHLLALLTFIGWMVFSSAGWQPALITAIAVLIITCPCALGLAVPVVQIVASSRLFKNGILVKAPDGLERLAEIDTIAFDKTGTLTLGQPGIANGNDLDPQDMELAASLAKTSTHPLCRALIVACHERNIPTIATDSPLHEEPGMGLKATVGGTEVRLGNRDWCHVPKDMQENTRFSELWLKVGDRAPVFFAFQDRLRKDAVQVVNWFQKKGFNILLLSGDRPDVVADVAGTLGISDFLGAAKPQDKIDRLEDLKAQGRKILMVGDGLNDAPALAAAYVSISPSSAADVSQNAADFIFQSQTLDSIVRAYQISKSSRRLVFTNFALAAIYNMIAVPFAAAGFLTPLIAAIAMSSSSIVVTMNALRLNLIRLFVSVPVPMVEDTKACCMPRESQEPEKSCCKG</sequence>
<evidence type="ECO:0000256" key="10">
    <source>
        <dbReference type="ARBA" id="ARBA00022842"/>
    </source>
</evidence>
<dbReference type="InterPro" id="IPR023214">
    <property type="entry name" value="HAD_sf"/>
</dbReference>
<dbReference type="PROSITE" id="PS00154">
    <property type="entry name" value="ATPASE_E1_E2"/>
    <property type="match status" value="1"/>
</dbReference>
<name>A0A3B0R336_9ZZZZ</name>
<keyword evidence="14 15" id="KW-0472">Membrane</keyword>
<evidence type="ECO:0000256" key="14">
    <source>
        <dbReference type="ARBA" id="ARBA00023136"/>
    </source>
</evidence>
<evidence type="ECO:0000256" key="9">
    <source>
        <dbReference type="ARBA" id="ARBA00022840"/>
    </source>
</evidence>
<dbReference type="EC" id="3.6.3.4" evidence="17"/>
<keyword evidence="6 15" id="KW-0812">Transmembrane</keyword>
<dbReference type="Pfam" id="PF00702">
    <property type="entry name" value="Hydrolase"/>
    <property type="match status" value="1"/>
</dbReference>
<dbReference type="Gene3D" id="2.70.150.10">
    <property type="entry name" value="Calcium-transporting ATPase, cytoplasmic transduction domain A"/>
    <property type="match status" value="1"/>
</dbReference>
<protein>
    <submittedName>
        <fullName evidence="17">Type cbb3 cytochrome oxidase biogenesis protein CcoI Copper-translocating P-type ATPase</fullName>
        <ecNumber evidence="17">3.6.3.4</ecNumber>
    </submittedName>
</protein>
<dbReference type="InterPro" id="IPR001757">
    <property type="entry name" value="P_typ_ATPase"/>
</dbReference>
<feature type="transmembrane region" description="Helical" evidence="15">
    <location>
        <begin position="103"/>
        <end position="123"/>
    </location>
</feature>
<evidence type="ECO:0000256" key="3">
    <source>
        <dbReference type="ARBA" id="ARBA00022448"/>
    </source>
</evidence>
<evidence type="ECO:0000313" key="17">
    <source>
        <dbReference type="EMBL" id="VAV87884.1"/>
    </source>
</evidence>
<dbReference type="InterPro" id="IPR023298">
    <property type="entry name" value="ATPase_P-typ_TM_dom_sf"/>
</dbReference>
<accession>A0A3B0R336</accession>
<feature type="transmembrane region" description="Helical" evidence="15">
    <location>
        <begin position="704"/>
        <end position="722"/>
    </location>
</feature>
<feature type="transmembrane region" description="Helical" evidence="15">
    <location>
        <begin position="171"/>
        <end position="193"/>
    </location>
</feature>
<dbReference type="PROSITE" id="PS50846">
    <property type="entry name" value="HMA_2"/>
    <property type="match status" value="1"/>
</dbReference>
<dbReference type="InterPro" id="IPR059000">
    <property type="entry name" value="ATPase_P-type_domA"/>
</dbReference>
<evidence type="ECO:0000259" key="16">
    <source>
        <dbReference type="PROSITE" id="PS50846"/>
    </source>
</evidence>
<dbReference type="InterPro" id="IPR027256">
    <property type="entry name" value="P-typ_ATPase_IB"/>
</dbReference>
<dbReference type="PRINTS" id="PR00119">
    <property type="entry name" value="CATATPASE"/>
</dbReference>
<keyword evidence="12 15" id="KW-1133">Transmembrane helix</keyword>
<dbReference type="SUPFAM" id="SSF55008">
    <property type="entry name" value="HMA, heavy metal-associated domain"/>
    <property type="match status" value="1"/>
</dbReference>
<keyword evidence="7" id="KW-0479">Metal-binding</keyword>
<keyword evidence="11" id="KW-1278">Translocase</keyword>
<keyword evidence="5" id="KW-0597">Phosphoprotein</keyword>
<dbReference type="PRINTS" id="PR00943">
    <property type="entry name" value="CUATPASE"/>
</dbReference>
<dbReference type="Pfam" id="PF00122">
    <property type="entry name" value="E1-E2_ATPase"/>
    <property type="match status" value="1"/>
</dbReference>
<keyword evidence="4" id="KW-1003">Cell membrane</keyword>
<dbReference type="InterPro" id="IPR036163">
    <property type="entry name" value="HMA_dom_sf"/>
</dbReference>
<evidence type="ECO:0000256" key="15">
    <source>
        <dbReference type="SAM" id="Phobius"/>
    </source>
</evidence>
<dbReference type="AlphaFoldDB" id="A0A3B0R336"/>
<dbReference type="GO" id="GO:0016887">
    <property type="term" value="F:ATP hydrolysis activity"/>
    <property type="evidence" value="ECO:0007669"/>
    <property type="project" value="InterPro"/>
</dbReference>
<dbReference type="Gene3D" id="3.40.1110.10">
    <property type="entry name" value="Calcium-transporting ATPase, cytoplasmic domain N"/>
    <property type="match status" value="1"/>
</dbReference>
<dbReference type="Gene3D" id="3.30.70.100">
    <property type="match status" value="1"/>
</dbReference>
<evidence type="ECO:0000256" key="2">
    <source>
        <dbReference type="ARBA" id="ARBA00006024"/>
    </source>
</evidence>
<dbReference type="PANTHER" id="PTHR43520">
    <property type="entry name" value="ATP7, ISOFORM B"/>
    <property type="match status" value="1"/>
</dbReference>
<evidence type="ECO:0000256" key="1">
    <source>
        <dbReference type="ARBA" id="ARBA00004651"/>
    </source>
</evidence>
<dbReference type="InterPro" id="IPR006121">
    <property type="entry name" value="HMA_dom"/>
</dbReference>
<dbReference type="NCBIfam" id="TIGR01494">
    <property type="entry name" value="ATPase_P-type"/>
    <property type="match status" value="1"/>
</dbReference>
<feature type="transmembrane region" description="Helical" evidence="15">
    <location>
        <begin position="386"/>
        <end position="409"/>
    </location>
</feature>
<dbReference type="NCBIfam" id="TIGR01512">
    <property type="entry name" value="ATPase-IB2_Cd"/>
    <property type="match status" value="1"/>
</dbReference>
<organism evidence="17">
    <name type="scientific">hydrothermal vent metagenome</name>
    <dbReference type="NCBI Taxonomy" id="652676"/>
    <lineage>
        <taxon>unclassified sequences</taxon>
        <taxon>metagenomes</taxon>
        <taxon>ecological metagenomes</taxon>
    </lineage>
</organism>
<dbReference type="Pfam" id="PF00403">
    <property type="entry name" value="HMA"/>
    <property type="match status" value="1"/>
</dbReference>
<evidence type="ECO:0000256" key="13">
    <source>
        <dbReference type="ARBA" id="ARBA00023065"/>
    </source>
</evidence>
<dbReference type="SUPFAM" id="SSF56784">
    <property type="entry name" value="HAD-like"/>
    <property type="match status" value="1"/>
</dbReference>
<dbReference type="GO" id="GO:0005524">
    <property type="term" value="F:ATP binding"/>
    <property type="evidence" value="ECO:0007669"/>
    <property type="project" value="UniProtKB-KW"/>
</dbReference>
<keyword evidence="3" id="KW-0813">Transport</keyword>